<evidence type="ECO:0000256" key="9">
    <source>
        <dbReference type="ARBA" id="ARBA00023157"/>
    </source>
</evidence>
<comment type="similarity">
    <text evidence="2">Belongs to the RAMP family.</text>
</comment>
<dbReference type="InterPro" id="IPR038126">
    <property type="entry name" value="RAMP_sf"/>
</dbReference>
<dbReference type="PANTHER" id="PTHR14076:SF3">
    <property type="entry name" value="RECEPTOR ACTIVITY-MODIFYING PROTEIN 1"/>
    <property type="match status" value="1"/>
</dbReference>
<dbReference type="PANTHER" id="PTHR14076">
    <property type="entry name" value="RECEPTOR ACTIVITY MODIFYING PROTEIN RAMP"/>
    <property type="match status" value="1"/>
</dbReference>
<evidence type="ECO:0000256" key="13">
    <source>
        <dbReference type="ARBA" id="ARBA00049674"/>
    </source>
</evidence>
<evidence type="ECO:0000256" key="1">
    <source>
        <dbReference type="ARBA" id="ARBA00004251"/>
    </source>
</evidence>
<dbReference type="GO" id="GO:0072659">
    <property type="term" value="P:protein localization to plasma membrane"/>
    <property type="evidence" value="ECO:0007669"/>
    <property type="project" value="TreeGrafter"/>
</dbReference>
<name>A0A6P6F080_OCTDE</name>
<protein>
    <recommendedName>
        <fullName evidence="11">Receptor activity-modifying protein 1</fullName>
    </recommendedName>
</protein>
<evidence type="ECO:0000256" key="8">
    <source>
        <dbReference type="ARBA" id="ARBA00023136"/>
    </source>
</evidence>
<evidence type="ECO:0000256" key="2">
    <source>
        <dbReference type="ARBA" id="ARBA00007087"/>
    </source>
</evidence>
<keyword evidence="10 16" id="KW-0675">Receptor</keyword>
<evidence type="ECO:0000256" key="11">
    <source>
        <dbReference type="ARBA" id="ARBA00041071"/>
    </source>
</evidence>
<feature type="chain" id="PRO_5027842612" description="Receptor activity-modifying protein 1" evidence="14">
    <location>
        <begin position="27"/>
        <end position="165"/>
    </location>
</feature>
<comment type="subunit">
    <text evidence="13">Heterodimer of CALCRL and RAMP1; the interaction induces allosteric modulation of CALCRL function and CGRP1/CALCA and CGRP2/CALCB ligand specificity. Heterodimer of CALCR and RAMP1; interaction forms the AMYR1 receptor complex for amylin/IAPP and CGRP1/CALCA ligands.</text>
</comment>
<accession>A0A6P6F080</accession>
<dbReference type="PROSITE" id="PS51257">
    <property type="entry name" value="PROKAR_LIPOPROTEIN"/>
    <property type="match status" value="1"/>
</dbReference>
<comment type="subcellular location">
    <subcellularLocation>
        <location evidence="1">Cell membrane</location>
        <topology evidence="1">Single-pass type I membrane protein</topology>
    </subcellularLocation>
</comment>
<evidence type="ECO:0000313" key="16">
    <source>
        <dbReference type="RefSeq" id="XP_023577837.1"/>
    </source>
</evidence>
<feature type="signal peptide" evidence="14">
    <location>
        <begin position="1"/>
        <end position="26"/>
    </location>
</feature>
<keyword evidence="7" id="KW-1133">Transmembrane helix</keyword>
<dbReference type="GO" id="GO:0008277">
    <property type="term" value="P:regulation of G protein-coupled receptor signaling pathway"/>
    <property type="evidence" value="ECO:0007669"/>
    <property type="project" value="InterPro"/>
</dbReference>
<keyword evidence="4" id="KW-1003">Cell membrane</keyword>
<reference evidence="16" key="1">
    <citation type="submission" date="2025-08" db="UniProtKB">
        <authorList>
            <consortium name="RefSeq"/>
        </authorList>
    </citation>
    <scope>IDENTIFICATION</scope>
</reference>
<dbReference type="Proteomes" id="UP000515203">
    <property type="component" value="Unplaced"/>
</dbReference>
<gene>
    <name evidence="16" type="primary">Ramp1</name>
</gene>
<organism evidence="15 16">
    <name type="scientific">Octodon degus</name>
    <name type="common">Degu</name>
    <name type="synonym">Sciurus degus</name>
    <dbReference type="NCBI Taxonomy" id="10160"/>
    <lineage>
        <taxon>Eukaryota</taxon>
        <taxon>Metazoa</taxon>
        <taxon>Chordata</taxon>
        <taxon>Craniata</taxon>
        <taxon>Vertebrata</taxon>
        <taxon>Euteleostomi</taxon>
        <taxon>Mammalia</taxon>
        <taxon>Eutheria</taxon>
        <taxon>Euarchontoglires</taxon>
        <taxon>Glires</taxon>
        <taxon>Rodentia</taxon>
        <taxon>Hystricomorpha</taxon>
        <taxon>Octodontidae</taxon>
        <taxon>Octodon</taxon>
    </lineage>
</organism>
<evidence type="ECO:0000256" key="7">
    <source>
        <dbReference type="ARBA" id="ARBA00022989"/>
    </source>
</evidence>
<evidence type="ECO:0000256" key="5">
    <source>
        <dbReference type="ARBA" id="ARBA00022692"/>
    </source>
</evidence>
<dbReference type="AlphaFoldDB" id="A0A6P6F080"/>
<keyword evidence="15" id="KW-1185">Reference proteome</keyword>
<dbReference type="GO" id="GO:0031623">
    <property type="term" value="P:receptor internalization"/>
    <property type="evidence" value="ECO:0007669"/>
    <property type="project" value="TreeGrafter"/>
</dbReference>
<proteinExistence type="inferred from homology"/>
<evidence type="ECO:0000256" key="3">
    <source>
        <dbReference type="ARBA" id="ARBA00022448"/>
    </source>
</evidence>
<evidence type="ECO:0000313" key="15">
    <source>
        <dbReference type="Proteomes" id="UP000515203"/>
    </source>
</evidence>
<comment type="function">
    <text evidence="12">Accessory protein that interacts with and modulates the function of G-protein coupled receptors including calcitonin gene-related peptide type 1 receptor (CALCRL) and calcitonin receptor (CALCR). Required for the transport of CALCRL to the plasma membrane. Together with CALCRL, form the receptor complex for the calcitonin gene-related peptides CGRP1/CALCA and CGRP2/CALCB. Together with CALCR, form the AMYR1 receptor complex for amylin/IAPP and CGRP1/CALCA.</text>
</comment>
<dbReference type="InterPro" id="IPR006985">
    <property type="entry name" value="RAMP"/>
</dbReference>
<keyword evidence="8" id="KW-0472">Membrane</keyword>
<sequence>MARALRGLPRRGLWLLLAHHLFLVTACQDAHYGALMQELCLSRFQKDMEAMGRTLWCDWGKTIGPQGPGLLSVFGMLPRCLEHFEACTILQPWSWALPGPVLRGGLVLTLWALNHALPDPHQFLGGEAQASVDTLHPAVSSSPETQEGAPVPPSVAVTLFLPASM</sequence>
<dbReference type="CTD" id="10267"/>
<dbReference type="OrthoDB" id="10007519at2759"/>
<keyword evidence="9" id="KW-1015">Disulfide bond</keyword>
<keyword evidence="3" id="KW-0813">Transport</keyword>
<evidence type="ECO:0000256" key="14">
    <source>
        <dbReference type="SAM" id="SignalP"/>
    </source>
</evidence>
<dbReference type="GO" id="GO:0005886">
    <property type="term" value="C:plasma membrane"/>
    <property type="evidence" value="ECO:0007669"/>
    <property type="project" value="UniProtKB-SubCell"/>
</dbReference>
<dbReference type="RefSeq" id="XP_023577837.1">
    <property type="nucleotide sequence ID" value="XM_023722069.1"/>
</dbReference>
<evidence type="ECO:0000256" key="6">
    <source>
        <dbReference type="ARBA" id="ARBA00022729"/>
    </source>
</evidence>
<dbReference type="FunCoup" id="A0A6P6F080">
    <property type="interactions" value="107"/>
</dbReference>
<evidence type="ECO:0000256" key="4">
    <source>
        <dbReference type="ARBA" id="ARBA00022475"/>
    </source>
</evidence>
<dbReference type="GO" id="GO:0009986">
    <property type="term" value="C:cell surface"/>
    <property type="evidence" value="ECO:0007669"/>
    <property type="project" value="TreeGrafter"/>
</dbReference>
<dbReference type="GO" id="GO:0006816">
    <property type="term" value="P:calcium ion transport"/>
    <property type="evidence" value="ECO:0007669"/>
    <property type="project" value="TreeGrafter"/>
</dbReference>
<keyword evidence="6 14" id="KW-0732">Signal</keyword>
<dbReference type="GeneID" id="111818368"/>
<dbReference type="InParanoid" id="A0A6P6F080"/>
<evidence type="ECO:0000256" key="12">
    <source>
        <dbReference type="ARBA" id="ARBA00049570"/>
    </source>
</evidence>
<dbReference type="GO" id="GO:0032870">
    <property type="term" value="P:cellular response to hormone stimulus"/>
    <property type="evidence" value="ECO:0007669"/>
    <property type="project" value="TreeGrafter"/>
</dbReference>
<evidence type="ECO:0000256" key="10">
    <source>
        <dbReference type="ARBA" id="ARBA00023170"/>
    </source>
</evidence>
<dbReference type="GO" id="GO:0006886">
    <property type="term" value="P:intracellular protein transport"/>
    <property type="evidence" value="ECO:0007669"/>
    <property type="project" value="InterPro"/>
</dbReference>
<dbReference type="GO" id="GO:0007186">
    <property type="term" value="P:G protein-coupled receptor signaling pathway"/>
    <property type="evidence" value="ECO:0007669"/>
    <property type="project" value="TreeGrafter"/>
</dbReference>
<dbReference type="GO" id="GO:0015026">
    <property type="term" value="F:coreceptor activity"/>
    <property type="evidence" value="ECO:0007669"/>
    <property type="project" value="InterPro"/>
</dbReference>
<dbReference type="GO" id="GO:0043235">
    <property type="term" value="C:receptor complex"/>
    <property type="evidence" value="ECO:0007669"/>
    <property type="project" value="TreeGrafter"/>
</dbReference>
<dbReference type="Gene3D" id="1.10.150.510">
    <property type="entry name" value="Receptor activity modifying family"/>
    <property type="match status" value="1"/>
</dbReference>
<keyword evidence="5" id="KW-0812">Transmembrane</keyword>